<dbReference type="RefSeq" id="XP_001598168.1">
    <property type="nucleotide sequence ID" value="XM_001598118.1"/>
</dbReference>
<gene>
    <name evidence="6" type="ORF">SS1G_00254</name>
</gene>
<dbReference type="InParanoid" id="A7E4N2"/>
<accession>A7E4N2</accession>
<dbReference type="GO" id="GO:0006412">
    <property type="term" value="P:translation"/>
    <property type="evidence" value="ECO:0007669"/>
    <property type="project" value="InterPro"/>
</dbReference>
<evidence type="ECO:0000256" key="3">
    <source>
        <dbReference type="ARBA" id="ARBA00043969"/>
    </source>
</evidence>
<dbReference type="GO" id="GO:0005840">
    <property type="term" value="C:ribosome"/>
    <property type="evidence" value="ECO:0007669"/>
    <property type="project" value="UniProtKB-KW"/>
</dbReference>
<dbReference type="GeneID" id="5494989"/>
<evidence type="ECO:0000313" key="7">
    <source>
        <dbReference type="Proteomes" id="UP000001312"/>
    </source>
</evidence>
<evidence type="ECO:0000256" key="2">
    <source>
        <dbReference type="ARBA" id="ARBA00023274"/>
    </source>
</evidence>
<sequence>MTKPLTFVLMKLRFFEYTRGSEDLTLMVPIKFLCAKSLKKNKGKGRSTLQEDMGSDDAEFMGTASDGVGLSDELSEIEDDVASDFHHESDSEESEEHDDEIEGYTEDQTRNDPMQAKLDAGLLKGIELEDFVSEQQPDALAQQSRAAKERGVVRNKFFMCGGVAGIKMGGSFECSNCPKISNCAKLARKLSEVDHHIWSFNQQNFLSLLTTPTPYQLTVNMRAKWRKKRTRRLKRKRRKTRARSK</sequence>
<keyword evidence="2 4" id="KW-0687">Ribonucleoprotein</keyword>
<dbReference type="Proteomes" id="UP000001312">
    <property type="component" value="Unassembled WGS sequence"/>
</dbReference>
<dbReference type="Pfam" id="PF05162">
    <property type="entry name" value="Ribosomal_L41"/>
    <property type="match status" value="1"/>
</dbReference>
<dbReference type="GO" id="GO:0003735">
    <property type="term" value="F:structural constituent of ribosome"/>
    <property type="evidence" value="ECO:0007669"/>
    <property type="project" value="UniProtKB-UniRule"/>
</dbReference>
<proteinExistence type="inferred from homology"/>
<name>A7E4N2_SCLS1</name>
<dbReference type="HOGENOM" id="CLU_1134141_0_0_1"/>
<evidence type="ECO:0000313" key="6">
    <source>
        <dbReference type="EMBL" id="EDN90854.1"/>
    </source>
</evidence>
<organism evidence="6 7">
    <name type="scientific">Sclerotinia sclerotiorum (strain ATCC 18683 / 1980 / Ss-1)</name>
    <name type="common">White mold</name>
    <name type="synonym">Whetzelinia sclerotiorum</name>
    <dbReference type="NCBI Taxonomy" id="665079"/>
    <lineage>
        <taxon>Eukaryota</taxon>
        <taxon>Fungi</taxon>
        <taxon>Dikarya</taxon>
        <taxon>Ascomycota</taxon>
        <taxon>Pezizomycotina</taxon>
        <taxon>Leotiomycetes</taxon>
        <taxon>Helotiales</taxon>
        <taxon>Sclerotiniaceae</taxon>
        <taxon>Sclerotinia</taxon>
    </lineage>
</organism>
<keyword evidence="7" id="KW-1185">Reference proteome</keyword>
<protein>
    <recommendedName>
        <fullName evidence="4">60S ribosomal protein L41</fullName>
    </recommendedName>
</protein>
<feature type="region of interest" description="Disordered" evidence="5">
    <location>
        <begin position="83"/>
        <end position="113"/>
    </location>
</feature>
<evidence type="ECO:0000256" key="5">
    <source>
        <dbReference type="SAM" id="MobiDB-lite"/>
    </source>
</evidence>
<evidence type="ECO:0000256" key="4">
    <source>
        <dbReference type="RuleBase" id="RU368055"/>
    </source>
</evidence>
<feature type="region of interest" description="Disordered" evidence="5">
    <location>
        <begin position="226"/>
        <end position="245"/>
    </location>
</feature>
<keyword evidence="1 4" id="KW-0689">Ribosomal protein</keyword>
<dbReference type="GO" id="GO:1990904">
    <property type="term" value="C:ribonucleoprotein complex"/>
    <property type="evidence" value="ECO:0007669"/>
    <property type="project" value="UniProtKB-KW"/>
</dbReference>
<dbReference type="KEGG" id="ssl:SS1G_00254"/>
<feature type="compositionally biased region" description="Acidic residues" evidence="5">
    <location>
        <begin position="90"/>
        <end position="105"/>
    </location>
</feature>
<feature type="region of interest" description="Disordered" evidence="5">
    <location>
        <begin position="44"/>
        <end position="65"/>
    </location>
</feature>
<comment type="subunit">
    <text evidence="4">Component of the large ribosomal subunit.</text>
</comment>
<comment type="similarity">
    <text evidence="3 4">Belongs to the eukaryotic ribosomal protein eS32 family.</text>
</comment>
<evidence type="ECO:0000256" key="1">
    <source>
        <dbReference type="ARBA" id="ARBA00022980"/>
    </source>
</evidence>
<reference evidence="7" key="1">
    <citation type="journal article" date="2011" name="PLoS Genet.">
        <title>Genomic analysis of the necrotrophic fungal pathogens Sclerotinia sclerotiorum and Botrytis cinerea.</title>
        <authorList>
            <person name="Amselem J."/>
            <person name="Cuomo C.A."/>
            <person name="van Kan J.A."/>
            <person name="Viaud M."/>
            <person name="Benito E.P."/>
            <person name="Couloux A."/>
            <person name="Coutinho P.M."/>
            <person name="de Vries R.P."/>
            <person name="Dyer P.S."/>
            <person name="Fillinger S."/>
            <person name="Fournier E."/>
            <person name="Gout L."/>
            <person name="Hahn M."/>
            <person name="Kohn L."/>
            <person name="Lapalu N."/>
            <person name="Plummer K.M."/>
            <person name="Pradier J.M."/>
            <person name="Quevillon E."/>
            <person name="Sharon A."/>
            <person name="Simon A."/>
            <person name="ten Have A."/>
            <person name="Tudzynski B."/>
            <person name="Tudzynski P."/>
            <person name="Wincker P."/>
            <person name="Andrew M."/>
            <person name="Anthouard V."/>
            <person name="Beever R.E."/>
            <person name="Beffa R."/>
            <person name="Benoit I."/>
            <person name="Bouzid O."/>
            <person name="Brault B."/>
            <person name="Chen Z."/>
            <person name="Choquer M."/>
            <person name="Collemare J."/>
            <person name="Cotton P."/>
            <person name="Danchin E.G."/>
            <person name="Da Silva C."/>
            <person name="Gautier A."/>
            <person name="Giraud C."/>
            <person name="Giraud T."/>
            <person name="Gonzalez C."/>
            <person name="Grossetete S."/>
            <person name="Guldener U."/>
            <person name="Henrissat B."/>
            <person name="Howlett B.J."/>
            <person name="Kodira C."/>
            <person name="Kretschmer M."/>
            <person name="Lappartient A."/>
            <person name="Leroch M."/>
            <person name="Levis C."/>
            <person name="Mauceli E."/>
            <person name="Neuveglise C."/>
            <person name="Oeser B."/>
            <person name="Pearson M."/>
            <person name="Poulain J."/>
            <person name="Poussereau N."/>
            <person name="Quesneville H."/>
            <person name="Rascle C."/>
            <person name="Schumacher J."/>
            <person name="Segurens B."/>
            <person name="Sexton A."/>
            <person name="Silva E."/>
            <person name="Sirven C."/>
            <person name="Soanes D.M."/>
            <person name="Talbot N.J."/>
            <person name="Templeton M."/>
            <person name="Yandava C."/>
            <person name="Yarden O."/>
            <person name="Zeng Q."/>
            <person name="Rollins J.A."/>
            <person name="Lebrun M.H."/>
            <person name="Dickman M."/>
        </authorList>
    </citation>
    <scope>NUCLEOTIDE SEQUENCE [LARGE SCALE GENOMIC DNA]</scope>
    <source>
        <strain evidence="7">ATCC 18683 / 1980 / Ss-1</strain>
    </source>
</reference>
<dbReference type="EMBL" id="CH476621">
    <property type="protein sequence ID" value="EDN90854.1"/>
    <property type="molecule type" value="Genomic_DNA"/>
</dbReference>
<dbReference type="AlphaFoldDB" id="A7E4N2"/>
<dbReference type="InterPro" id="IPR007836">
    <property type="entry name" value="Ribosomal_eS32"/>
</dbReference>